<organism evidence="1 2">
    <name type="scientific">Sharpea porci</name>
    <dbReference type="NCBI Taxonomy" id="2652286"/>
    <lineage>
        <taxon>Bacteria</taxon>
        <taxon>Bacillati</taxon>
        <taxon>Bacillota</taxon>
        <taxon>Erysipelotrichia</taxon>
        <taxon>Erysipelotrichales</taxon>
        <taxon>Coprobacillaceae</taxon>
        <taxon>Sharpea</taxon>
    </lineage>
</organism>
<keyword evidence="2" id="KW-1185">Reference proteome</keyword>
<proteinExistence type="predicted"/>
<evidence type="ECO:0000313" key="2">
    <source>
        <dbReference type="Proteomes" id="UP000442619"/>
    </source>
</evidence>
<dbReference type="InterPro" id="IPR057369">
    <property type="entry name" value="VG15"/>
</dbReference>
<sequence length="93" mass="10536">MAKLPDYPEVAMAVYGIINNQHSTILATVERMTKQVGVDTILKNARRDNAELAWVPNEAERYTFCITLASQGWMPTACASLQFARNFNEREDQ</sequence>
<reference evidence="1 2" key="1">
    <citation type="submission" date="2019-08" db="EMBL/GenBank/DDBJ databases">
        <title>In-depth cultivation of the pig gut microbiome towards novel bacterial diversity and tailored functional studies.</title>
        <authorList>
            <person name="Wylensek D."/>
            <person name="Hitch T.C.A."/>
            <person name="Clavel T."/>
        </authorList>
    </citation>
    <scope>NUCLEOTIDE SEQUENCE [LARGE SCALE GENOMIC DNA]</scope>
    <source>
        <strain evidence="1 2">CA-Schmier-601-WT-3</strain>
    </source>
</reference>
<name>A0A844FRT9_9FIRM</name>
<dbReference type="AlphaFoldDB" id="A0A844FRT9"/>
<comment type="caution">
    <text evidence="1">The sequence shown here is derived from an EMBL/GenBank/DDBJ whole genome shotgun (WGS) entry which is preliminary data.</text>
</comment>
<dbReference type="Proteomes" id="UP000442619">
    <property type="component" value="Unassembled WGS sequence"/>
</dbReference>
<protein>
    <submittedName>
        <fullName evidence="1">Uncharacterized protein</fullName>
    </submittedName>
</protein>
<accession>A0A844FRT9</accession>
<dbReference type="RefSeq" id="WP_154514562.1">
    <property type="nucleotide sequence ID" value="NZ_VUNM01000004.1"/>
</dbReference>
<gene>
    <name evidence="1" type="ORF">FYJ79_03375</name>
</gene>
<dbReference type="Pfam" id="PF25310">
    <property type="entry name" value="VG15"/>
    <property type="match status" value="1"/>
</dbReference>
<dbReference type="EMBL" id="VUNM01000004">
    <property type="protein sequence ID" value="MST88627.1"/>
    <property type="molecule type" value="Genomic_DNA"/>
</dbReference>
<evidence type="ECO:0000313" key="1">
    <source>
        <dbReference type="EMBL" id="MST88627.1"/>
    </source>
</evidence>